<feature type="region of interest" description="Disordered" evidence="1">
    <location>
        <begin position="209"/>
        <end position="242"/>
    </location>
</feature>
<feature type="compositionally biased region" description="Basic and acidic residues" evidence="1">
    <location>
        <begin position="423"/>
        <end position="438"/>
    </location>
</feature>
<reference evidence="2 3" key="1">
    <citation type="journal article" date="2015" name="Genome Announc.">
        <title>Draft Genome Sequence and Gene Annotation of the Entomopathogenic Fungus Verticillium hemipterigenum.</title>
        <authorList>
            <person name="Horn F."/>
            <person name="Habel A."/>
            <person name="Scharf D.H."/>
            <person name="Dworschak J."/>
            <person name="Brakhage A.A."/>
            <person name="Guthke R."/>
            <person name="Hertweck C."/>
            <person name="Linde J."/>
        </authorList>
    </citation>
    <scope>NUCLEOTIDE SEQUENCE [LARGE SCALE GENOMIC DNA]</scope>
</reference>
<feature type="compositionally biased region" description="Low complexity" evidence="1">
    <location>
        <begin position="39"/>
        <end position="56"/>
    </location>
</feature>
<sequence>MDGLEIEDARPWDRRPGMEKKKQDIYAAKSDPPKPSDEAPATQQGTKQTTTPTAPADKTDTPETTVQITNPTSQDTSPFSKVVFQTVCRMAITFPEVVPPVTAEVTATIHSDTNTADIVMRDPVIKNSVFLVLDFRDLEEPVVASASICKLTCKSNRANSVILLSSDDPKTIQSLFTVILKLHSIVSKFNAHSMFSSSIRKRQDFQSQPVSTPTASIASPAVKAAPEQDSTPKEIKPPFDPSVECAPTPLGDLLNLDEAPTGPSAPGLTLDAAIDAVGKLYTSILSDYSIVSIKQPLDRKELRLLALDQWLAKGVISDETDDVVNDLACILDATIRLKTRVSPSSTAGLKSQSFDSTSTAKASNGIKYSLDDLRGLRIPYTGPTSTSQSPVLSATTETNEPQANGQCPKMAELEIGFGQLHIDPSEKEPLRKPADRKQQSKGLASSQWA</sequence>
<keyword evidence="3" id="KW-1185">Reference proteome</keyword>
<gene>
    <name evidence="2" type="ORF">VHEMI00870</name>
</gene>
<dbReference type="OrthoDB" id="5143322at2759"/>
<protein>
    <submittedName>
        <fullName evidence="2">Uncharacterized protein</fullName>
    </submittedName>
</protein>
<feature type="compositionally biased region" description="Polar residues" evidence="1">
    <location>
        <begin position="66"/>
        <end position="77"/>
    </location>
</feature>
<dbReference type="Proteomes" id="UP000039046">
    <property type="component" value="Unassembled WGS sequence"/>
</dbReference>
<evidence type="ECO:0000256" key="1">
    <source>
        <dbReference type="SAM" id="MobiDB-lite"/>
    </source>
</evidence>
<feature type="compositionally biased region" description="Polar residues" evidence="1">
    <location>
        <begin position="440"/>
        <end position="449"/>
    </location>
</feature>
<feature type="compositionally biased region" description="Polar residues" evidence="1">
    <location>
        <begin position="382"/>
        <end position="405"/>
    </location>
</feature>
<evidence type="ECO:0000313" key="3">
    <source>
        <dbReference type="Proteomes" id="UP000039046"/>
    </source>
</evidence>
<accession>A0A0A1T3R0</accession>
<organism evidence="2 3">
    <name type="scientific">[Torrubiella] hemipterigena</name>
    <dbReference type="NCBI Taxonomy" id="1531966"/>
    <lineage>
        <taxon>Eukaryota</taxon>
        <taxon>Fungi</taxon>
        <taxon>Dikarya</taxon>
        <taxon>Ascomycota</taxon>
        <taxon>Pezizomycotina</taxon>
        <taxon>Sordariomycetes</taxon>
        <taxon>Hypocreomycetidae</taxon>
        <taxon>Hypocreales</taxon>
        <taxon>Clavicipitaceae</taxon>
        <taxon>Clavicipitaceae incertae sedis</taxon>
        <taxon>'Torrubiella' clade</taxon>
    </lineage>
</organism>
<dbReference type="EMBL" id="CDHN01000001">
    <property type="protein sequence ID" value="CEJ80700.1"/>
    <property type="molecule type" value="Genomic_DNA"/>
</dbReference>
<feature type="region of interest" description="Disordered" evidence="1">
    <location>
        <begin position="1"/>
        <end position="77"/>
    </location>
</feature>
<dbReference type="AlphaFoldDB" id="A0A0A1T3R0"/>
<feature type="compositionally biased region" description="Basic and acidic residues" evidence="1">
    <location>
        <begin position="7"/>
        <end position="24"/>
    </location>
</feature>
<evidence type="ECO:0000313" key="2">
    <source>
        <dbReference type="EMBL" id="CEJ80700.1"/>
    </source>
</evidence>
<proteinExistence type="predicted"/>
<name>A0A0A1T3R0_9HYPO</name>
<dbReference type="HOGENOM" id="CLU_610009_0_0_1"/>
<feature type="region of interest" description="Disordered" evidence="1">
    <location>
        <begin position="379"/>
        <end position="449"/>
    </location>
</feature>